<reference evidence="2 3" key="1">
    <citation type="journal article" date="2023" name="BMC Biol.">
        <title>The compact genome of the sponge Oopsacas minuta (Hexactinellida) is lacking key metazoan core genes.</title>
        <authorList>
            <person name="Santini S."/>
            <person name="Schenkelaars Q."/>
            <person name="Jourda C."/>
            <person name="Duchesne M."/>
            <person name="Belahbib H."/>
            <person name="Rocher C."/>
            <person name="Selva M."/>
            <person name="Riesgo A."/>
            <person name="Vervoort M."/>
            <person name="Leys S.P."/>
            <person name="Kodjabachian L."/>
            <person name="Le Bivic A."/>
            <person name="Borchiellini C."/>
            <person name="Claverie J.M."/>
            <person name="Renard E."/>
        </authorList>
    </citation>
    <scope>NUCLEOTIDE SEQUENCE [LARGE SCALE GENOMIC DNA]</scope>
    <source>
        <strain evidence="2">SPO-2</strain>
    </source>
</reference>
<dbReference type="EMBL" id="JAKMXF010000022">
    <property type="protein sequence ID" value="KAI6660920.1"/>
    <property type="molecule type" value="Genomic_DNA"/>
</dbReference>
<evidence type="ECO:0000313" key="3">
    <source>
        <dbReference type="Proteomes" id="UP001165289"/>
    </source>
</evidence>
<dbReference type="InterPro" id="IPR016159">
    <property type="entry name" value="Cullin_repeat-like_dom_sf"/>
</dbReference>
<evidence type="ECO:0000313" key="2">
    <source>
        <dbReference type="EMBL" id="KAI6660920.1"/>
    </source>
</evidence>
<dbReference type="PANTHER" id="PTHR12542">
    <property type="entry name" value="EXOCYST COMPLEX PROTEIN EXO70"/>
    <property type="match status" value="1"/>
</dbReference>
<dbReference type="PANTHER" id="PTHR12542:SF41">
    <property type="entry name" value="EXOCYST COMPLEX COMPONENT 7"/>
    <property type="match status" value="1"/>
</dbReference>
<dbReference type="Proteomes" id="UP001165289">
    <property type="component" value="Unassembled WGS sequence"/>
</dbReference>
<dbReference type="SUPFAM" id="SSF74788">
    <property type="entry name" value="Cullin repeat-like"/>
    <property type="match status" value="1"/>
</dbReference>
<dbReference type="Pfam" id="PF20669">
    <property type="entry name" value="Exo70_N"/>
    <property type="match status" value="1"/>
</dbReference>
<dbReference type="AlphaFoldDB" id="A0AAV7KJ21"/>
<dbReference type="GO" id="GO:0000145">
    <property type="term" value="C:exocyst"/>
    <property type="evidence" value="ECO:0007669"/>
    <property type="project" value="InterPro"/>
</dbReference>
<gene>
    <name evidence="2" type="ORF">LOD99_13644</name>
</gene>
<dbReference type="InterPro" id="IPR004140">
    <property type="entry name" value="Exo70"/>
</dbReference>
<accession>A0AAV7KJ21</accession>
<dbReference type="Gene3D" id="1.20.1280.170">
    <property type="entry name" value="Exocyst complex component Exo70"/>
    <property type="match status" value="1"/>
</dbReference>
<evidence type="ECO:0000256" key="1">
    <source>
        <dbReference type="ARBA" id="ARBA00026169"/>
    </source>
</evidence>
<sequence>MDLIAVEKDRIEEKLRRDEEVVQLIKNSLQQSSQNTQNLTNILESVQGRLKRLETTIIPVYKETLEQTRMQKNVESSLVALNRVIGYHYLCEQVEAKIHAGPSASDLDDYLQTLEKLRDARDYFTVYSPHSVDLEEVSNLFESGCDRLIKEFRIILQKNSHPVPDSILIDLATSEDLTPPEHFSVRVMSQLQAITRYLVNKGLSTDFMNVYFQVSSVLLHYLTCLRDFYRDIIEMSIFTCHQGQILDCSMGRA</sequence>
<dbReference type="GO" id="GO:0006887">
    <property type="term" value="P:exocytosis"/>
    <property type="evidence" value="ECO:0007669"/>
    <property type="project" value="InterPro"/>
</dbReference>
<comment type="caution">
    <text evidence="2">The sequence shown here is derived from an EMBL/GenBank/DDBJ whole genome shotgun (WGS) entry which is preliminary data.</text>
</comment>
<protein>
    <recommendedName>
        <fullName evidence="1">Exocyst complex component 7</fullName>
    </recommendedName>
</protein>
<proteinExistence type="predicted"/>
<organism evidence="2 3">
    <name type="scientific">Oopsacas minuta</name>
    <dbReference type="NCBI Taxonomy" id="111878"/>
    <lineage>
        <taxon>Eukaryota</taxon>
        <taxon>Metazoa</taxon>
        <taxon>Porifera</taxon>
        <taxon>Hexactinellida</taxon>
        <taxon>Hexasterophora</taxon>
        <taxon>Lyssacinosida</taxon>
        <taxon>Leucopsacidae</taxon>
        <taxon>Oopsacas</taxon>
    </lineage>
</organism>
<keyword evidence="3" id="KW-1185">Reference proteome</keyword>
<name>A0AAV7KJ21_9METZ</name>